<dbReference type="RefSeq" id="WP_079495016.1">
    <property type="nucleotide sequence ID" value="NZ_FUZT01000015.1"/>
</dbReference>
<evidence type="ECO:0000313" key="1">
    <source>
        <dbReference type="EMBL" id="SKC86939.1"/>
    </source>
</evidence>
<protein>
    <submittedName>
        <fullName evidence="1">Uncharacterized protein</fullName>
    </submittedName>
</protein>
<dbReference type="Proteomes" id="UP000190285">
    <property type="component" value="Unassembled WGS sequence"/>
</dbReference>
<keyword evidence="2" id="KW-1185">Reference proteome</keyword>
<name>A0A1T5MGE7_9FIRM</name>
<evidence type="ECO:0000313" key="2">
    <source>
        <dbReference type="Proteomes" id="UP000190285"/>
    </source>
</evidence>
<dbReference type="STRING" id="36842.SAMN02194393_04601"/>
<dbReference type="OrthoDB" id="1963787at2"/>
<sequence>MNNRKLMLRQIEATLKKEKAYLKEFNKKLSDPGINGMEREKTLIFRKACIDAINRHEKFKLQYV</sequence>
<reference evidence="1 2" key="1">
    <citation type="submission" date="2017-02" db="EMBL/GenBank/DDBJ databases">
        <authorList>
            <person name="Peterson S.W."/>
        </authorList>
    </citation>
    <scope>NUCLEOTIDE SEQUENCE [LARGE SCALE GENOMIC DNA]</scope>
    <source>
        <strain evidence="1 2">M1</strain>
    </source>
</reference>
<dbReference type="AlphaFoldDB" id="A0A1T5MGE7"/>
<accession>A0A1T5MGE7</accession>
<proteinExistence type="predicted"/>
<dbReference type="EMBL" id="FUZT01000015">
    <property type="protein sequence ID" value="SKC86939.1"/>
    <property type="molecule type" value="Genomic_DNA"/>
</dbReference>
<gene>
    <name evidence="1" type="ORF">SAMN02194393_04601</name>
</gene>
<organism evidence="1 2">
    <name type="scientific">Maledivibacter halophilus</name>
    <dbReference type="NCBI Taxonomy" id="36842"/>
    <lineage>
        <taxon>Bacteria</taxon>
        <taxon>Bacillati</taxon>
        <taxon>Bacillota</taxon>
        <taxon>Clostridia</taxon>
        <taxon>Peptostreptococcales</taxon>
        <taxon>Caminicellaceae</taxon>
        <taxon>Maledivibacter</taxon>
    </lineage>
</organism>